<dbReference type="OrthoDB" id="1707441at2"/>
<dbReference type="EMBL" id="FOHN01000004">
    <property type="protein sequence ID" value="SES85719.1"/>
    <property type="molecule type" value="Genomic_DNA"/>
</dbReference>
<protein>
    <submittedName>
        <fullName evidence="1">Uncharacterized protein</fullName>
    </submittedName>
</protein>
<evidence type="ECO:0000313" key="2">
    <source>
        <dbReference type="Proteomes" id="UP000199800"/>
    </source>
</evidence>
<dbReference type="RefSeq" id="WP_092476695.1">
    <property type="nucleotide sequence ID" value="NZ_FOHN01000004.1"/>
</dbReference>
<dbReference type="InterPro" id="IPR046286">
    <property type="entry name" value="DUF6323"/>
</dbReference>
<dbReference type="Proteomes" id="UP000199800">
    <property type="component" value="Unassembled WGS sequence"/>
</dbReference>
<dbReference type="Pfam" id="PF19848">
    <property type="entry name" value="DUF6323"/>
    <property type="match status" value="1"/>
</dbReference>
<organism evidence="1 2">
    <name type="scientific">[Clostridium] polysaccharolyticum</name>
    <dbReference type="NCBI Taxonomy" id="29364"/>
    <lineage>
        <taxon>Bacteria</taxon>
        <taxon>Bacillati</taxon>
        <taxon>Bacillota</taxon>
        <taxon>Clostridia</taxon>
        <taxon>Lachnospirales</taxon>
        <taxon>Lachnospiraceae</taxon>
    </lineage>
</organism>
<dbReference type="STRING" id="29364.SAMN04487772_104134"/>
<keyword evidence="2" id="KW-1185">Reference proteome</keyword>
<reference evidence="1 2" key="1">
    <citation type="submission" date="2016-10" db="EMBL/GenBank/DDBJ databases">
        <authorList>
            <person name="de Groot N.N."/>
        </authorList>
    </citation>
    <scope>NUCLEOTIDE SEQUENCE [LARGE SCALE GENOMIC DNA]</scope>
    <source>
        <strain evidence="1 2">DSM 1801</strain>
    </source>
</reference>
<accession>A0A1H9ZVC2</accession>
<proteinExistence type="predicted"/>
<evidence type="ECO:0000313" key="1">
    <source>
        <dbReference type="EMBL" id="SES85719.1"/>
    </source>
</evidence>
<gene>
    <name evidence="1" type="ORF">SAMN04487772_104134</name>
</gene>
<name>A0A1H9ZVC2_9FIRM</name>
<sequence length="158" mass="19010">MEKDPFWELQNKSQMLRSRLEACNDYTRKFGIEITQEEASLLLEERKRTLKEQERIEFGEGILTKLIYTFCDSPYIYQDNYVEYITKLQEIFYLYKNESLDDVSDDELLDIMKEYFDGDCQGSLDYLEETCLEAFARSVRMRTTRFIGKQRNEEEDAF</sequence>
<dbReference type="AlphaFoldDB" id="A0A1H9ZVC2"/>